<dbReference type="InterPro" id="IPR013083">
    <property type="entry name" value="Znf_RING/FYVE/PHD"/>
</dbReference>
<protein>
    <submittedName>
        <fullName evidence="5">FANK1 protein</fullName>
    </submittedName>
</protein>
<dbReference type="SMART" id="SM00184">
    <property type="entry name" value="RING"/>
    <property type="match status" value="1"/>
</dbReference>
<evidence type="ECO:0000256" key="1">
    <source>
        <dbReference type="PROSITE-ProRule" id="PRU00023"/>
    </source>
</evidence>
<gene>
    <name evidence="5" type="primary">FANK1</name>
    <name evidence="5" type="ORF">SNEC2469_LOCUS2392</name>
</gene>
<dbReference type="SUPFAM" id="SSF57850">
    <property type="entry name" value="RING/U-box"/>
    <property type="match status" value="1"/>
</dbReference>
<evidence type="ECO:0000313" key="6">
    <source>
        <dbReference type="Proteomes" id="UP000601435"/>
    </source>
</evidence>
<keyword evidence="6" id="KW-1185">Reference proteome</keyword>
<dbReference type="PANTHER" id="PTHR14879">
    <property type="entry name" value="CASPASE REGULATOR, RING FINGER DOMAIN-CONTAINING"/>
    <property type="match status" value="1"/>
</dbReference>
<feature type="repeat" description="ANK" evidence="1">
    <location>
        <begin position="1"/>
        <end position="31"/>
    </location>
</feature>
<evidence type="ECO:0000313" key="5">
    <source>
        <dbReference type="EMBL" id="CAE7214605.1"/>
    </source>
</evidence>
<reference evidence="5" key="1">
    <citation type="submission" date="2021-02" db="EMBL/GenBank/DDBJ databases">
        <authorList>
            <person name="Dougan E. K."/>
            <person name="Rhodes N."/>
            <person name="Thang M."/>
            <person name="Chan C."/>
        </authorList>
    </citation>
    <scope>NUCLEOTIDE SEQUENCE</scope>
</reference>
<sequence length="574" mass="63358">MAPLHLAVATSRFDIASLLMDRAADANVRDARQRTPLHVAALTPNARLVQELLSRRADPFCATELGRTPLDMARDVNCVGSVRALEGASALWQGPVDAFQPKMLVIPSWSPKWLVVLRDRRHNTGPSFFARGDVHNVFKKAQNLMRDNLVGPDAAHQCPHCYKTNAIPDFVESFPCSHCGRMLSVPASLQLALYDYTQGVPDARPMAVLPLPQDARGIHVKSLEEPTAQPAGWLRQKLGGLGLTSSRNHGFSVRVAASAHANEATWDLRFATSLECAQARSAVAFSQRCPRSLILKEIYDRMLLDLSAPQEEELPIPSAPPADEGEEAPAVAPPPPEPRHQASHSPAPAQAPPREPPHHAAQTPPAQVISQDDQERPEQDDGMCVVCLERRADTAVVPCGHLCLCQNCVADVMGQKLCPMCRNEASSTVRIYRDGKDLYSCWQRWRWARSVSANCWLRDAREGSCLEAKVEADAVSYEAAVQTCELGGQPGPAALVLGLCQSRSWLLGRLGGLFSKVFRLEKPVTKGLGIITRRVFCWHLLSVYMDLYAPKLYSSFQSWFGWDFTEDLRFRVSL</sequence>
<dbReference type="InterPro" id="IPR001841">
    <property type="entry name" value="Znf_RING"/>
</dbReference>
<dbReference type="InterPro" id="IPR051728">
    <property type="entry name" value="RING-FYVE_E3_ubiquitin-ligase"/>
</dbReference>
<proteinExistence type="predicted"/>
<feature type="region of interest" description="Disordered" evidence="3">
    <location>
        <begin position="312"/>
        <end position="377"/>
    </location>
</feature>
<dbReference type="Gene3D" id="3.30.40.10">
    <property type="entry name" value="Zinc/RING finger domain, C3HC4 (zinc finger)"/>
    <property type="match status" value="1"/>
</dbReference>
<comment type="caution">
    <text evidence="5">The sequence shown here is derived from an EMBL/GenBank/DDBJ whole genome shotgun (WGS) entry which is preliminary data.</text>
</comment>
<dbReference type="AlphaFoldDB" id="A0A812K0B2"/>
<dbReference type="PROSITE" id="PS50089">
    <property type="entry name" value="ZF_RING_2"/>
    <property type="match status" value="1"/>
</dbReference>
<accession>A0A812K0B2</accession>
<keyword evidence="2" id="KW-0863">Zinc-finger</keyword>
<dbReference type="Pfam" id="PF12796">
    <property type="entry name" value="Ank_2"/>
    <property type="match status" value="1"/>
</dbReference>
<dbReference type="InterPro" id="IPR036770">
    <property type="entry name" value="Ankyrin_rpt-contain_sf"/>
</dbReference>
<feature type="domain" description="RING-type" evidence="4">
    <location>
        <begin position="384"/>
        <end position="422"/>
    </location>
</feature>
<dbReference type="GO" id="GO:0008270">
    <property type="term" value="F:zinc ion binding"/>
    <property type="evidence" value="ECO:0007669"/>
    <property type="project" value="UniProtKB-KW"/>
</dbReference>
<keyword evidence="1" id="KW-0040">ANK repeat</keyword>
<keyword evidence="2" id="KW-0479">Metal-binding</keyword>
<dbReference type="Proteomes" id="UP000601435">
    <property type="component" value="Unassembled WGS sequence"/>
</dbReference>
<dbReference type="Gene3D" id="1.25.40.20">
    <property type="entry name" value="Ankyrin repeat-containing domain"/>
    <property type="match status" value="1"/>
</dbReference>
<dbReference type="InterPro" id="IPR002110">
    <property type="entry name" value="Ankyrin_rpt"/>
</dbReference>
<evidence type="ECO:0000259" key="4">
    <source>
        <dbReference type="PROSITE" id="PS50089"/>
    </source>
</evidence>
<feature type="repeat" description="ANK" evidence="1">
    <location>
        <begin position="32"/>
        <end position="64"/>
    </location>
</feature>
<dbReference type="PROSITE" id="PS50088">
    <property type="entry name" value="ANK_REPEAT"/>
    <property type="match status" value="2"/>
</dbReference>
<dbReference type="OrthoDB" id="435925at2759"/>
<dbReference type="PROSITE" id="PS50297">
    <property type="entry name" value="ANK_REP_REGION"/>
    <property type="match status" value="2"/>
</dbReference>
<evidence type="ECO:0000256" key="2">
    <source>
        <dbReference type="PROSITE-ProRule" id="PRU00175"/>
    </source>
</evidence>
<keyword evidence="2" id="KW-0862">Zinc</keyword>
<dbReference type="PANTHER" id="PTHR14879:SF5">
    <property type="entry name" value="RING-TYPE DOMAIN-CONTAINING PROTEIN"/>
    <property type="match status" value="1"/>
</dbReference>
<dbReference type="EMBL" id="CAJNJA010006724">
    <property type="protein sequence ID" value="CAE7214605.1"/>
    <property type="molecule type" value="Genomic_DNA"/>
</dbReference>
<organism evidence="5 6">
    <name type="scientific">Symbiodinium necroappetens</name>
    <dbReference type="NCBI Taxonomy" id="1628268"/>
    <lineage>
        <taxon>Eukaryota</taxon>
        <taxon>Sar</taxon>
        <taxon>Alveolata</taxon>
        <taxon>Dinophyceae</taxon>
        <taxon>Suessiales</taxon>
        <taxon>Symbiodiniaceae</taxon>
        <taxon>Symbiodinium</taxon>
    </lineage>
</organism>
<dbReference type="SUPFAM" id="SSF48403">
    <property type="entry name" value="Ankyrin repeat"/>
    <property type="match status" value="1"/>
</dbReference>
<dbReference type="SMART" id="SM00248">
    <property type="entry name" value="ANK"/>
    <property type="match status" value="2"/>
</dbReference>
<dbReference type="Pfam" id="PF13920">
    <property type="entry name" value="zf-C3HC4_3"/>
    <property type="match status" value="1"/>
</dbReference>
<evidence type="ECO:0000256" key="3">
    <source>
        <dbReference type="SAM" id="MobiDB-lite"/>
    </source>
</evidence>
<name>A0A812K0B2_9DINO</name>